<dbReference type="RefSeq" id="WP_377606114.1">
    <property type="nucleotide sequence ID" value="NZ_JBHUME010000014.1"/>
</dbReference>
<protein>
    <submittedName>
        <fullName evidence="2">Uncharacterized protein</fullName>
    </submittedName>
</protein>
<feature type="transmembrane region" description="Helical" evidence="1">
    <location>
        <begin position="31"/>
        <end position="53"/>
    </location>
</feature>
<keyword evidence="1" id="KW-0472">Membrane</keyword>
<dbReference type="EMBL" id="JBHUME010000014">
    <property type="protein sequence ID" value="MFD2614827.1"/>
    <property type="molecule type" value="Genomic_DNA"/>
</dbReference>
<evidence type="ECO:0000313" key="2">
    <source>
        <dbReference type="EMBL" id="MFD2614827.1"/>
    </source>
</evidence>
<accession>A0ABW5PKE4</accession>
<evidence type="ECO:0000256" key="1">
    <source>
        <dbReference type="SAM" id="Phobius"/>
    </source>
</evidence>
<evidence type="ECO:0000313" key="3">
    <source>
        <dbReference type="Proteomes" id="UP001597541"/>
    </source>
</evidence>
<comment type="caution">
    <text evidence="2">The sequence shown here is derived from an EMBL/GenBank/DDBJ whole genome shotgun (WGS) entry which is preliminary data.</text>
</comment>
<reference evidence="3" key="1">
    <citation type="journal article" date="2019" name="Int. J. Syst. Evol. Microbiol.">
        <title>The Global Catalogue of Microorganisms (GCM) 10K type strain sequencing project: providing services to taxonomists for standard genome sequencing and annotation.</title>
        <authorList>
            <consortium name="The Broad Institute Genomics Platform"/>
            <consortium name="The Broad Institute Genome Sequencing Center for Infectious Disease"/>
            <person name="Wu L."/>
            <person name="Ma J."/>
        </authorList>
    </citation>
    <scope>NUCLEOTIDE SEQUENCE [LARGE SCALE GENOMIC DNA]</scope>
    <source>
        <strain evidence="3">KCTC 3950</strain>
    </source>
</reference>
<organism evidence="2 3">
    <name type="scientific">Paenibacillus gansuensis</name>
    <dbReference type="NCBI Taxonomy" id="306542"/>
    <lineage>
        <taxon>Bacteria</taxon>
        <taxon>Bacillati</taxon>
        <taxon>Bacillota</taxon>
        <taxon>Bacilli</taxon>
        <taxon>Bacillales</taxon>
        <taxon>Paenibacillaceae</taxon>
        <taxon>Paenibacillus</taxon>
    </lineage>
</organism>
<gene>
    <name evidence="2" type="ORF">ACFSUF_20640</name>
</gene>
<dbReference type="Proteomes" id="UP001597541">
    <property type="component" value="Unassembled WGS sequence"/>
</dbReference>
<sequence>MIVQITGYVLVLAVWSFVRIRSLLRKQKIKVAAIYGLLMGTSTIIGSLLLAGVEVPSPDYPFQILFEPIGRMLLRE</sequence>
<keyword evidence="3" id="KW-1185">Reference proteome</keyword>
<name>A0ABW5PKE4_9BACL</name>
<feature type="transmembrane region" description="Helical" evidence="1">
    <location>
        <begin position="6"/>
        <end position="24"/>
    </location>
</feature>
<keyword evidence="1" id="KW-0812">Transmembrane</keyword>
<keyword evidence="1" id="KW-1133">Transmembrane helix</keyword>
<proteinExistence type="predicted"/>